<comment type="similarity">
    <text evidence="2">Belongs to the TonB family.</text>
</comment>
<evidence type="ECO:0000256" key="8">
    <source>
        <dbReference type="ARBA" id="ARBA00022989"/>
    </source>
</evidence>
<evidence type="ECO:0000256" key="6">
    <source>
        <dbReference type="ARBA" id="ARBA00022692"/>
    </source>
</evidence>
<dbReference type="SUPFAM" id="SSF141371">
    <property type="entry name" value="PilZ domain-like"/>
    <property type="match status" value="1"/>
</dbReference>
<dbReference type="PANTHER" id="PTHR33446:SF2">
    <property type="entry name" value="PROTEIN TONB"/>
    <property type="match status" value="1"/>
</dbReference>
<keyword evidence="5" id="KW-0997">Cell inner membrane</keyword>
<dbReference type="GO" id="GO:0055085">
    <property type="term" value="P:transmembrane transport"/>
    <property type="evidence" value="ECO:0007669"/>
    <property type="project" value="InterPro"/>
</dbReference>
<dbReference type="NCBIfam" id="TIGR01352">
    <property type="entry name" value="tonB_Cterm"/>
    <property type="match status" value="1"/>
</dbReference>
<evidence type="ECO:0000256" key="7">
    <source>
        <dbReference type="ARBA" id="ARBA00022927"/>
    </source>
</evidence>
<keyword evidence="7" id="KW-0653">Protein transport</keyword>
<evidence type="ECO:0000256" key="9">
    <source>
        <dbReference type="ARBA" id="ARBA00023136"/>
    </source>
</evidence>
<evidence type="ECO:0000259" key="11">
    <source>
        <dbReference type="PROSITE" id="PS52015"/>
    </source>
</evidence>
<keyword evidence="8 10" id="KW-1133">Transmembrane helix</keyword>
<evidence type="ECO:0000256" key="5">
    <source>
        <dbReference type="ARBA" id="ARBA00022519"/>
    </source>
</evidence>
<evidence type="ECO:0000256" key="1">
    <source>
        <dbReference type="ARBA" id="ARBA00004383"/>
    </source>
</evidence>
<keyword evidence="6 10" id="KW-0812">Transmembrane</keyword>
<sequence length="293" mass="32168">MATGTQARTYTGPSRRRVPRFLLQAPLDVTVRRSGVPDTLPGRSVNLGERGMAVMLAGELAPGEMVNIEVSLPLVAGLLRTRAIVRYQDKLRCGLEFVGLSAKQRAAIRDWAKEAKVETEFVVSGAPRSGKDKARAAGRTEDVSGGWLRSRREKRVALAWFIVLVIAATVGGVLWGRWNRIWGELESGLKSEQTAVAEKPQTQVPAEVMEKLLIHRVEPTYPAEARRANVQGIIALDIVVGRDGSVVSMRALNGPDVLAHAAMDALRWWKFDPYRINGEPAVVETTVAVEFKQ</sequence>
<organism evidence="12 13">
    <name type="scientific">Candidatus Sulfotelmatobacter kueseliae</name>
    <dbReference type="NCBI Taxonomy" id="2042962"/>
    <lineage>
        <taxon>Bacteria</taxon>
        <taxon>Pseudomonadati</taxon>
        <taxon>Acidobacteriota</taxon>
        <taxon>Terriglobia</taxon>
        <taxon>Terriglobales</taxon>
        <taxon>Candidatus Korobacteraceae</taxon>
        <taxon>Candidatus Sulfotelmatobacter</taxon>
    </lineage>
</organism>
<dbReference type="InterPro" id="IPR037682">
    <property type="entry name" value="TonB_C"/>
</dbReference>
<dbReference type="GO" id="GO:0031992">
    <property type="term" value="F:energy transducer activity"/>
    <property type="evidence" value="ECO:0007669"/>
    <property type="project" value="TreeGrafter"/>
</dbReference>
<dbReference type="GO" id="GO:0098797">
    <property type="term" value="C:plasma membrane protein complex"/>
    <property type="evidence" value="ECO:0007669"/>
    <property type="project" value="TreeGrafter"/>
</dbReference>
<proteinExistence type="inferred from homology"/>
<evidence type="ECO:0000313" key="12">
    <source>
        <dbReference type="EMBL" id="SPF45143.1"/>
    </source>
</evidence>
<dbReference type="GO" id="GO:0015031">
    <property type="term" value="P:protein transport"/>
    <property type="evidence" value="ECO:0007669"/>
    <property type="project" value="UniProtKB-KW"/>
</dbReference>
<dbReference type="Proteomes" id="UP000238701">
    <property type="component" value="Unassembled WGS sequence"/>
</dbReference>
<evidence type="ECO:0000256" key="2">
    <source>
        <dbReference type="ARBA" id="ARBA00006555"/>
    </source>
</evidence>
<dbReference type="AlphaFoldDB" id="A0A2U3KZU4"/>
<evidence type="ECO:0000256" key="10">
    <source>
        <dbReference type="SAM" id="Phobius"/>
    </source>
</evidence>
<dbReference type="PANTHER" id="PTHR33446">
    <property type="entry name" value="PROTEIN TONB-RELATED"/>
    <property type="match status" value="1"/>
</dbReference>
<evidence type="ECO:0000256" key="3">
    <source>
        <dbReference type="ARBA" id="ARBA00022448"/>
    </source>
</evidence>
<dbReference type="Gene3D" id="3.30.1150.10">
    <property type="match status" value="1"/>
</dbReference>
<protein>
    <recommendedName>
        <fullName evidence="11">TonB C-terminal domain-containing protein</fullName>
    </recommendedName>
</protein>
<gene>
    <name evidence="12" type="ORF">SBA1_560011</name>
</gene>
<evidence type="ECO:0000313" key="13">
    <source>
        <dbReference type="Proteomes" id="UP000238701"/>
    </source>
</evidence>
<keyword evidence="9 10" id="KW-0472">Membrane</keyword>
<dbReference type="InterPro" id="IPR009875">
    <property type="entry name" value="PilZ_domain"/>
</dbReference>
<keyword evidence="4" id="KW-1003">Cell membrane</keyword>
<dbReference type="OrthoDB" id="123206at2"/>
<dbReference type="EMBL" id="OMOD01000151">
    <property type="protein sequence ID" value="SPF45143.1"/>
    <property type="molecule type" value="Genomic_DNA"/>
</dbReference>
<dbReference type="PROSITE" id="PS52015">
    <property type="entry name" value="TONB_CTD"/>
    <property type="match status" value="1"/>
</dbReference>
<reference evidence="13" key="1">
    <citation type="submission" date="2018-02" db="EMBL/GenBank/DDBJ databases">
        <authorList>
            <person name="Hausmann B."/>
        </authorList>
    </citation>
    <scope>NUCLEOTIDE SEQUENCE [LARGE SCALE GENOMIC DNA]</scope>
    <source>
        <strain evidence="13">Peat soil MAG SbA1</strain>
    </source>
</reference>
<keyword evidence="3" id="KW-0813">Transport</keyword>
<dbReference type="Pfam" id="PF07238">
    <property type="entry name" value="PilZ"/>
    <property type="match status" value="1"/>
</dbReference>
<dbReference type="Gene3D" id="2.40.10.220">
    <property type="entry name" value="predicted glycosyltransferase like domains"/>
    <property type="match status" value="1"/>
</dbReference>
<dbReference type="GO" id="GO:0035438">
    <property type="term" value="F:cyclic-di-GMP binding"/>
    <property type="evidence" value="ECO:0007669"/>
    <property type="project" value="InterPro"/>
</dbReference>
<dbReference type="InterPro" id="IPR006260">
    <property type="entry name" value="TonB/TolA_C"/>
</dbReference>
<feature type="transmembrane region" description="Helical" evidence="10">
    <location>
        <begin position="157"/>
        <end position="178"/>
    </location>
</feature>
<comment type="subcellular location">
    <subcellularLocation>
        <location evidence="1">Cell inner membrane</location>
        <topology evidence="1">Single-pass membrane protein</topology>
        <orientation evidence="1">Periplasmic side</orientation>
    </subcellularLocation>
</comment>
<feature type="domain" description="TonB C-terminal" evidence="11">
    <location>
        <begin position="206"/>
        <end position="293"/>
    </location>
</feature>
<dbReference type="InterPro" id="IPR051045">
    <property type="entry name" value="TonB-dependent_transducer"/>
</dbReference>
<dbReference type="Pfam" id="PF03544">
    <property type="entry name" value="TonB_C"/>
    <property type="match status" value="1"/>
</dbReference>
<evidence type="ECO:0000256" key="4">
    <source>
        <dbReference type="ARBA" id="ARBA00022475"/>
    </source>
</evidence>
<name>A0A2U3KZU4_9BACT</name>
<dbReference type="SUPFAM" id="SSF74653">
    <property type="entry name" value="TolA/TonB C-terminal domain"/>
    <property type="match status" value="1"/>
</dbReference>
<accession>A0A2U3KZU4</accession>